<dbReference type="RefSeq" id="XP_013340213.1">
    <property type="nucleotide sequence ID" value="XM_013484759.1"/>
</dbReference>
<keyword evidence="1" id="KW-0812">Transmembrane</keyword>
<accession>A0A074YC58</accession>
<organism evidence="2 3">
    <name type="scientific">Aureobasidium subglaciale (strain EXF-2481)</name>
    <name type="common">Aureobasidium pullulans var. subglaciale</name>
    <dbReference type="NCBI Taxonomy" id="1043005"/>
    <lineage>
        <taxon>Eukaryota</taxon>
        <taxon>Fungi</taxon>
        <taxon>Dikarya</taxon>
        <taxon>Ascomycota</taxon>
        <taxon>Pezizomycotina</taxon>
        <taxon>Dothideomycetes</taxon>
        <taxon>Dothideomycetidae</taxon>
        <taxon>Dothideales</taxon>
        <taxon>Saccotheciaceae</taxon>
        <taxon>Aureobasidium</taxon>
    </lineage>
</organism>
<keyword evidence="1" id="KW-1133">Transmembrane helix</keyword>
<dbReference type="HOGENOM" id="CLU_1180024_0_0_1"/>
<keyword evidence="1" id="KW-0472">Membrane</keyword>
<dbReference type="AlphaFoldDB" id="A0A074YC58"/>
<evidence type="ECO:0000313" key="3">
    <source>
        <dbReference type="Proteomes" id="UP000030641"/>
    </source>
</evidence>
<evidence type="ECO:0000256" key="1">
    <source>
        <dbReference type="SAM" id="Phobius"/>
    </source>
</evidence>
<dbReference type="GeneID" id="25368022"/>
<keyword evidence="3" id="KW-1185">Reference proteome</keyword>
<feature type="transmembrane region" description="Helical" evidence="1">
    <location>
        <begin position="12"/>
        <end position="31"/>
    </location>
</feature>
<dbReference type="EMBL" id="KL584776">
    <property type="protein sequence ID" value="KEQ91712.1"/>
    <property type="molecule type" value="Genomic_DNA"/>
</dbReference>
<dbReference type="Proteomes" id="UP000030641">
    <property type="component" value="Unassembled WGS sequence"/>
</dbReference>
<protein>
    <submittedName>
        <fullName evidence="2">Uncharacterized protein</fullName>
    </submittedName>
</protein>
<sequence>MPNAFTIGCKLIMLLSHTLTFIVVLGIWTSLQSLGLVERTISIMSVLVHASSPEAISAHAEHMLSICYMRALRRRLEQAFLLISRHLPPQEDPNTLTFHFWPLPTQFQVSTPLNFLFFRSPNMVTAKSRVLKQPAETLSPDELHTATAEPCHRPADPSLVLKLSKAASDTTLELVTVAINRALSTRLYGNKIGSWRSVFLSACLLNCISRDDSATRLCCSIHPSLLRTLKRLQVS</sequence>
<gene>
    <name evidence="2" type="ORF">AUEXF2481DRAFT_459085</name>
</gene>
<dbReference type="InParanoid" id="A0A074YC58"/>
<reference evidence="2 3" key="1">
    <citation type="journal article" date="2014" name="BMC Genomics">
        <title>Genome sequencing of four Aureobasidium pullulans varieties: biotechnological potential, stress tolerance, and description of new species.</title>
        <authorList>
            <person name="Gostin Ar C."/>
            <person name="Ohm R.A."/>
            <person name="Kogej T."/>
            <person name="Sonjak S."/>
            <person name="Turk M."/>
            <person name="Zajc J."/>
            <person name="Zalar P."/>
            <person name="Grube M."/>
            <person name="Sun H."/>
            <person name="Han J."/>
            <person name="Sharma A."/>
            <person name="Chiniquy J."/>
            <person name="Ngan C.Y."/>
            <person name="Lipzen A."/>
            <person name="Barry K."/>
            <person name="Grigoriev I.V."/>
            <person name="Gunde-Cimerman N."/>
        </authorList>
    </citation>
    <scope>NUCLEOTIDE SEQUENCE [LARGE SCALE GENOMIC DNA]</scope>
    <source>
        <strain evidence="2 3">EXF-2481</strain>
    </source>
</reference>
<proteinExistence type="predicted"/>
<name>A0A074YC58_AURSE</name>
<evidence type="ECO:0000313" key="2">
    <source>
        <dbReference type="EMBL" id="KEQ91712.1"/>
    </source>
</evidence>